<protein>
    <submittedName>
        <fullName evidence="3">Uncharacterized protein C19orf60 homolog</fullName>
    </submittedName>
</protein>
<dbReference type="InterPro" id="IPR039491">
    <property type="entry name" value="REX1-B"/>
</dbReference>
<name>A0ABM0GQ43_SACKO</name>
<keyword evidence="1" id="KW-0175">Coiled coil</keyword>
<evidence type="ECO:0000256" key="1">
    <source>
        <dbReference type="SAM" id="Coils"/>
    </source>
</evidence>
<dbReference type="Proteomes" id="UP000694865">
    <property type="component" value="Unplaced"/>
</dbReference>
<reference evidence="3" key="1">
    <citation type="submission" date="2025-08" db="UniProtKB">
        <authorList>
            <consortium name="RefSeq"/>
        </authorList>
    </citation>
    <scope>IDENTIFICATION</scope>
    <source>
        <tissue evidence="3">Testes</tissue>
    </source>
</reference>
<evidence type="ECO:0000313" key="3">
    <source>
        <dbReference type="RefSeq" id="XP_002734852.1"/>
    </source>
</evidence>
<dbReference type="GeneID" id="100372573"/>
<proteinExistence type="predicted"/>
<keyword evidence="2" id="KW-1185">Reference proteome</keyword>
<gene>
    <name evidence="3" type="primary">LOC100372573</name>
</gene>
<sequence>MSEENIQDLVKKVFVLQEQRVHTYRVFDGHHQEYLKSAPNYDFLKYRQYVHDVTQEFNRISLAIIEIQTQLKNCDKKELVGLIKLLQDEEKSKLELTAALQLAKQNAIDHPHDEIGARDIPELKQRLAQTVEKINESLEEMKYELEGS</sequence>
<dbReference type="RefSeq" id="XP_002734852.1">
    <property type="nucleotide sequence ID" value="XM_002734806.2"/>
</dbReference>
<evidence type="ECO:0000313" key="2">
    <source>
        <dbReference type="Proteomes" id="UP000694865"/>
    </source>
</evidence>
<dbReference type="Pfam" id="PF14966">
    <property type="entry name" value="DNA_repr_REX1B"/>
    <property type="match status" value="1"/>
</dbReference>
<accession>A0ABM0GQ43</accession>
<dbReference type="PANTHER" id="PTHR28309:SF1">
    <property type="entry name" value="REQUIRED FOR EXCISION 1-B DOMAIN-CONTAINING PROTEIN"/>
    <property type="match status" value="1"/>
</dbReference>
<dbReference type="PANTHER" id="PTHR28309">
    <property type="entry name" value="REQUIRED FOR EXCISION 1-B DOMAIN-CONTAINING PROTEIN"/>
    <property type="match status" value="1"/>
</dbReference>
<organism evidence="2 3">
    <name type="scientific">Saccoglossus kowalevskii</name>
    <name type="common">Acorn worm</name>
    <dbReference type="NCBI Taxonomy" id="10224"/>
    <lineage>
        <taxon>Eukaryota</taxon>
        <taxon>Metazoa</taxon>
        <taxon>Hemichordata</taxon>
        <taxon>Enteropneusta</taxon>
        <taxon>Harrimaniidae</taxon>
        <taxon>Saccoglossus</taxon>
    </lineage>
</organism>
<feature type="coiled-coil region" evidence="1">
    <location>
        <begin position="86"/>
        <end position="144"/>
    </location>
</feature>